<dbReference type="InterPro" id="IPR038591">
    <property type="entry name" value="NolW-like_sf"/>
</dbReference>
<keyword evidence="7" id="KW-1185">Reference proteome</keyword>
<feature type="domain" description="Type II/III secretion system secretin-like" evidence="5">
    <location>
        <begin position="500"/>
        <end position="663"/>
    </location>
</feature>
<dbReference type="InterPro" id="IPR050810">
    <property type="entry name" value="Bact_Secretion_Sys_Channel"/>
</dbReference>
<dbReference type="AlphaFoldDB" id="A0A3N5ZDP0"/>
<evidence type="ECO:0000313" key="7">
    <source>
        <dbReference type="Proteomes" id="UP000275281"/>
    </source>
</evidence>
<dbReference type="Pfam" id="PF00263">
    <property type="entry name" value="Secretin"/>
    <property type="match status" value="1"/>
</dbReference>
<protein>
    <recommendedName>
        <fullName evidence="5">Type II/III secretion system secretin-like domain-containing protein</fullName>
    </recommendedName>
</protein>
<feature type="region of interest" description="Disordered" evidence="4">
    <location>
        <begin position="373"/>
        <end position="398"/>
    </location>
</feature>
<name>A0A3N5ZDP0_9ALTE</name>
<evidence type="ECO:0000313" key="6">
    <source>
        <dbReference type="EMBL" id="RPJ68298.1"/>
    </source>
</evidence>
<dbReference type="OrthoDB" id="9779724at2"/>
<dbReference type="PROSITE" id="PS00875">
    <property type="entry name" value="T2SP_D"/>
    <property type="match status" value="1"/>
</dbReference>
<proteinExistence type="inferred from homology"/>
<dbReference type="Proteomes" id="UP000275281">
    <property type="component" value="Unassembled WGS sequence"/>
</dbReference>
<dbReference type="InterPro" id="IPR004845">
    <property type="entry name" value="T2SS_GspD_CS"/>
</dbReference>
<dbReference type="GO" id="GO:0016020">
    <property type="term" value="C:membrane"/>
    <property type="evidence" value="ECO:0007669"/>
    <property type="project" value="UniProtKB-SubCell"/>
</dbReference>
<comment type="subcellular location">
    <subcellularLocation>
        <location evidence="1">Membrane</location>
    </subcellularLocation>
</comment>
<sequence>MQCKNMKATWVKQSLLTIAVLSLTSCSVVRDYDLTPQTLEVNKPNATSANSSQVNANSTNNLNGPRISQGVPQPPVGKQPSTALSFDNVMAMEGEAISMNVASLPLPQFVHEVLSNQLGLSYHLDPRLEDKTDLVTLSIEDPLKPKDLYRTIQTVLQAYGVALRNDEGLVRVEFSPSGRSTEPPILVSGEALPSVPTTHRPVFYLMDLNVVQSQRAVGWLAQAFEGQNAKFSSDPERNAVWLRGSLDVVKQAVEVVKLVDQPLMRGRNSIRIEPRYLGADVLSNRMTEMLQAQGYFASQGRPGAVSLFTIEETNSIIVFANDNEVLDYVKEWALELDQPLKQTKGESVFYYEVKNTSAQDVADAINSLLSQSSLSGTSQGNNNQQSSNSNGSSSQQRKGDLVVDLGRNAILFYGSNTEWVTMLPAIERLDKRPLQVMIEVIVAEVTLNDSFSFGIEWALNNANSSLLGDNTANSISIGSNGLSYFPLSSSGYTRAVLNLLATDKQVSILQTPRIVVKSGEEASINVGNEIPILTQSQTSQEGGAVTQQVQYRKTGNSLSVTPVVYAGGEVDLKISQELSASTADPSSPTTTPSIFTRSVSTTLSIKDGGSVLVGGMIQTNETTDEKKVPFFGDIPFLGHLFTTTGKSTDRTELMVLIAPYVIENNSDAEAVTKAFKEQLTLHPTTENND</sequence>
<dbReference type="InterPro" id="IPR004846">
    <property type="entry name" value="T2SS/T3SS_dom"/>
</dbReference>
<accession>A0A3N5ZDP0</accession>
<dbReference type="Gene3D" id="3.30.1370.120">
    <property type="match status" value="2"/>
</dbReference>
<evidence type="ECO:0000256" key="2">
    <source>
        <dbReference type="ARBA" id="ARBA00023136"/>
    </source>
</evidence>
<dbReference type="InterPro" id="IPR001775">
    <property type="entry name" value="GspD/PilQ"/>
</dbReference>
<reference evidence="6 7" key="1">
    <citation type="submission" date="2018-11" db="EMBL/GenBank/DDBJ databases">
        <authorList>
            <person name="Ye M.-Q."/>
            <person name="Du Z.-J."/>
        </authorList>
    </citation>
    <scope>NUCLEOTIDE SEQUENCE [LARGE SCALE GENOMIC DNA]</scope>
    <source>
        <strain evidence="6 7">U0105</strain>
    </source>
</reference>
<comment type="similarity">
    <text evidence="3">Belongs to the bacterial secretin family.</text>
</comment>
<dbReference type="EMBL" id="RPOK01000001">
    <property type="protein sequence ID" value="RPJ68298.1"/>
    <property type="molecule type" value="Genomic_DNA"/>
</dbReference>
<evidence type="ECO:0000259" key="5">
    <source>
        <dbReference type="Pfam" id="PF00263"/>
    </source>
</evidence>
<feature type="region of interest" description="Disordered" evidence="4">
    <location>
        <begin position="42"/>
        <end position="81"/>
    </location>
</feature>
<evidence type="ECO:0000256" key="4">
    <source>
        <dbReference type="SAM" id="MobiDB-lite"/>
    </source>
</evidence>
<dbReference type="PROSITE" id="PS51257">
    <property type="entry name" value="PROKAR_LIPOPROTEIN"/>
    <property type="match status" value="1"/>
</dbReference>
<dbReference type="GO" id="GO:0015627">
    <property type="term" value="C:type II protein secretion system complex"/>
    <property type="evidence" value="ECO:0007669"/>
    <property type="project" value="TreeGrafter"/>
</dbReference>
<feature type="compositionally biased region" description="Low complexity" evidence="4">
    <location>
        <begin position="373"/>
        <end position="396"/>
    </location>
</feature>
<feature type="compositionally biased region" description="Polar residues" evidence="4">
    <location>
        <begin position="42"/>
        <end position="63"/>
    </location>
</feature>
<dbReference type="PANTHER" id="PTHR30332">
    <property type="entry name" value="PROBABLE GENERAL SECRETION PATHWAY PROTEIN D"/>
    <property type="match status" value="1"/>
</dbReference>
<dbReference type="GO" id="GO:0009306">
    <property type="term" value="P:protein secretion"/>
    <property type="evidence" value="ECO:0007669"/>
    <property type="project" value="InterPro"/>
</dbReference>
<evidence type="ECO:0000256" key="1">
    <source>
        <dbReference type="ARBA" id="ARBA00004370"/>
    </source>
</evidence>
<evidence type="ECO:0000256" key="3">
    <source>
        <dbReference type="RuleBase" id="RU004003"/>
    </source>
</evidence>
<comment type="caution">
    <text evidence="6">The sequence shown here is derived from an EMBL/GenBank/DDBJ whole genome shotgun (WGS) entry which is preliminary data.</text>
</comment>
<keyword evidence="2" id="KW-0472">Membrane</keyword>
<organism evidence="6 7">
    <name type="scientific">Alteromonas sediminis</name>
    <dbReference type="NCBI Taxonomy" id="2259342"/>
    <lineage>
        <taxon>Bacteria</taxon>
        <taxon>Pseudomonadati</taxon>
        <taxon>Pseudomonadota</taxon>
        <taxon>Gammaproteobacteria</taxon>
        <taxon>Alteromonadales</taxon>
        <taxon>Alteromonadaceae</taxon>
        <taxon>Alteromonas/Salinimonas group</taxon>
        <taxon>Alteromonas</taxon>
    </lineage>
</organism>
<dbReference type="PRINTS" id="PR00811">
    <property type="entry name" value="BCTERIALGSPD"/>
</dbReference>
<gene>
    <name evidence="6" type="ORF">DRW07_02510</name>
</gene>
<dbReference type="PANTHER" id="PTHR30332:SF25">
    <property type="entry name" value="SECRETIN XPSD"/>
    <property type="match status" value="1"/>
</dbReference>